<organism evidence="1 2">
    <name type="scientific">Bradyrhizobium zhanjiangense</name>
    <dbReference type="NCBI Taxonomy" id="1325107"/>
    <lineage>
        <taxon>Bacteria</taxon>
        <taxon>Pseudomonadati</taxon>
        <taxon>Pseudomonadota</taxon>
        <taxon>Alphaproteobacteria</taxon>
        <taxon>Hyphomicrobiales</taxon>
        <taxon>Nitrobacteraceae</taxon>
        <taxon>Bradyrhizobium</taxon>
    </lineage>
</organism>
<proteinExistence type="predicted"/>
<gene>
    <name evidence="1" type="ORF">EAS62_24040</name>
</gene>
<evidence type="ECO:0000313" key="1">
    <source>
        <dbReference type="EMBL" id="RXG91554.1"/>
    </source>
</evidence>
<keyword evidence="2" id="KW-1185">Reference proteome</keyword>
<name>A0ABY0DHK3_9BRAD</name>
<dbReference type="Proteomes" id="UP000289946">
    <property type="component" value="Unassembled WGS sequence"/>
</dbReference>
<protein>
    <recommendedName>
        <fullName evidence="3">ERF family protein</fullName>
    </recommendedName>
</protein>
<sequence>MNERLPATAGPVLSDAMAMLQTALANKVDAATIAPLYELIDGIQTREAEKRFNAAFVRAQAEMEPVFADATNPQTRSKYATYHAVLRAAQPIYTAHGFGVTFTQEPSDQPGMVRVVGFLTHEDGFIRRYQIDVPRENKGLRGGDAMTPMHQVGAGFTYGKRYCLIAMWNLAIDPDTDGNVPRQPYRPAPATRSMDELTDPQTGEVVDHVAPFKLETREGQTWADFIEPLQRYINHCRSIAEWDEWRLLNQDLLLKLKETKPQLFRLFEKNVEAKYEELTK</sequence>
<comment type="caution">
    <text evidence="1">The sequence shown here is derived from an EMBL/GenBank/DDBJ whole genome shotgun (WGS) entry which is preliminary data.</text>
</comment>
<dbReference type="EMBL" id="RDRA01000014">
    <property type="protein sequence ID" value="RXG91554.1"/>
    <property type="molecule type" value="Genomic_DNA"/>
</dbReference>
<dbReference type="Pfam" id="PF04404">
    <property type="entry name" value="ERF"/>
    <property type="match status" value="1"/>
</dbReference>
<evidence type="ECO:0008006" key="3">
    <source>
        <dbReference type="Google" id="ProtNLM"/>
    </source>
</evidence>
<dbReference type="InterPro" id="IPR007499">
    <property type="entry name" value="ERF_bacteria_virus"/>
</dbReference>
<reference evidence="1 2" key="1">
    <citation type="submission" date="2018-10" db="EMBL/GenBank/DDBJ databases">
        <title>Bradyrhizobium sp. nov., isolated from effective nodules of peanut in China.</title>
        <authorList>
            <person name="Li Y."/>
        </authorList>
    </citation>
    <scope>NUCLEOTIDE SEQUENCE [LARGE SCALE GENOMIC DNA]</scope>
    <source>
        <strain evidence="1 2">CCBAU 51781</strain>
    </source>
</reference>
<dbReference type="RefSeq" id="WP_128941028.1">
    <property type="nucleotide sequence ID" value="NZ_RDRA01000014.1"/>
</dbReference>
<accession>A0ABY0DHK3</accession>
<evidence type="ECO:0000313" key="2">
    <source>
        <dbReference type="Proteomes" id="UP000289946"/>
    </source>
</evidence>